<accession>A0ABT7YEU9</accession>
<proteinExistence type="predicted"/>
<evidence type="ECO:0000313" key="3">
    <source>
        <dbReference type="Proteomes" id="UP001171916"/>
    </source>
</evidence>
<evidence type="ECO:0000313" key="2">
    <source>
        <dbReference type="EMBL" id="MDN3205056.1"/>
    </source>
</evidence>
<dbReference type="EC" id="2.4.-.-" evidence="2"/>
<dbReference type="Gene3D" id="3.90.550.10">
    <property type="entry name" value="Spore Coat Polysaccharide Biosynthesis Protein SpsA, Chain A"/>
    <property type="match status" value="1"/>
</dbReference>
<dbReference type="PANTHER" id="PTHR22916:SF3">
    <property type="entry name" value="UDP-GLCNAC:BETAGAL BETA-1,3-N-ACETYLGLUCOSAMINYLTRANSFERASE-LIKE PROTEIN 1"/>
    <property type="match status" value="1"/>
</dbReference>
<comment type="caution">
    <text evidence="2">The sequence shown here is derived from an EMBL/GenBank/DDBJ whole genome shotgun (WGS) entry which is preliminary data.</text>
</comment>
<dbReference type="RefSeq" id="WP_290000930.1">
    <property type="nucleotide sequence ID" value="NZ_JAUEPH010000005.1"/>
</dbReference>
<dbReference type="PANTHER" id="PTHR22916">
    <property type="entry name" value="GLYCOSYLTRANSFERASE"/>
    <property type="match status" value="1"/>
</dbReference>
<keyword evidence="2" id="KW-0328">Glycosyltransferase</keyword>
<feature type="domain" description="Glycosyltransferase 2-like" evidence="1">
    <location>
        <begin position="9"/>
        <end position="123"/>
    </location>
</feature>
<dbReference type="Proteomes" id="UP001171916">
    <property type="component" value="Unassembled WGS sequence"/>
</dbReference>
<keyword evidence="2" id="KW-0808">Transferase</keyword>
<keyword evidence="3" id="KW-1185">Reference proteome</keyword>
<organism evidence="2 3">
    <name type="scientific">Algoriphagus sediminis</name>
    <dbReference type="NCBI Taxonomy" id="3057113"/>
    <lineage>
        <taxon>Bacteria</taxon>
        <taxon>Pseudomonadati</taxon>
        <taxon>Bacteroidota</taxon>
        <taxon>Cytophagia</taxon>
        <taxon>Cytophagales</taxon>
        <taxon>Cyclobacteriaceae</taxon>
        <taxon>Algoriphagus</taxon>
    </lineage>
</organism>
<protein>
    <submittedName>
        <fullName evidence="2">Glycosyltransferase family A protein</fullName>
        <ecNumber evidence="2">2.4.-.-</ecNumber>
    </submittedName>
</protein>
<reference evidence="2" key="1">
    <citation type="submission" date="2023-06" db="EMBL/GenBank/DDBJ databases">
        <title>Robiginitalea aurantiacus sp. nov. and Algoriphagus sediminis sp. nov., isolated from coastal sediment.</title>
        <authorList>
            <person name="Zhou Z.Y."/>
            <person name="An J."/>
            <person name="Jia Y.W."/>
            <person name="Du Z.J."/>
        </authorList>
    </citation>
    <scope>NUCLEOTIDE SEQUENCE</scope>
    <source>
        <strain evidence="2">C2-7</strain>
    </source>
</reference>
<dbReference type="EMBL" id="JAUEPH010000005">
    <property type="protein sequence ID" value="MDN3205056.1"/>
    <property type="molecule type" value="Genomic_DNA"/>
</dbReference>
<dbReference type="CDD" id="cd00761">
    <property type="entry name" value="Glyco_tranf_GTA_type"/>
    <property type="match status" value="1"/>
</dbReference>
<sequence length="283" mass="33067">MSSEEVLFSVVLPTSIDRGLILPHSIGSVQKQSLQNFEILIVGDGVNDMTRSVISDLAEKDKRIRFFDFPKHPRRGEEYRHQVLMEEAKGRYVAYLCDRDLFLPHHLETLALYLEQYDFASTLNYFIVEGTESMVYGRKNLDSWDAPSWLLSCEGHSLAYYKTLPFGWRTTPKGVYTDRYMWDQFLTQPDCKAYCGLEPTILWFKRGDHPGMSTEERKKELMRWEEIMEDKVLFQLKKEEALHEMMSGFNFLNRNHPLLIKGRKPSQVPAEILKKIKKALSLS</sequence>
<name>A0ABT7YEU9_9BACT</name>
<gene>
    <name evidence="2" type="ORF">QVH07_12905</name>
</gene>
<dbReference type="InterPro" id="IPR001173">
    <property type="entry name" value="Glyco_trans_2-like"/>
</dbReference>
<evidence type="ECO:0000259" key="1">
    <source>
        <dbReference type="Pfam" id="PF00535"/>
    </source>
</evidence>
<dbReference type="GO" id="GO:0016757">
    <property type="term" value="F:glycosyltransferase activity"/>
    <property type="evidence" value="ECO:0007669"/>
    <property type="project" value="UniProtKB-KW"/>
</dbReference>
<dbReference type="SUPFAM" id="SSF53448">
    <property type="entry name" value="Nucleotide-diphospho-sugar transferases"/>
    <property type="match status" value="1"/>
</dbReference>
<dbReference type="InterPro" id="IPR029044">
    <property type="entry name" value="Nucleotide-diphossugar_trans"/>
</dbReference>
<dbReference type="Pfam" id="PF00535">
    <property type="entry name" value="Glycos_transf_2"/>
    <property type="match status" value="1"/>
</dbReference>